<sequence>MKKQTRVVLYIVAALALFYMFSSKLSGTPLKLTAGKAGGYMPDSHHTTCAKGSVPATNGLDCKIPTDRYGL</sequence>
<reference evidence="1" key="1">
    <citation type="journal article" date="2020" name="Nature">
        <title>Giant virus diversity and host interactions through global metagenomics.</title>
        <authorList>
            <person name="Schulz F."/>
            <person name="Roux S."/>
            <person name="Paez-Espino D."/>
            <person name="Jungbluth S."/>
            <person name="Walsh D.A."/>
            <person name="Denef V.J."/>
            <person name="McMahon K.D."/>
            <person name="Konstantinidis K.T."/>
            <person name="Eloe-Fadrosh E.A."/>
            <person name="Kyrpides N.C."/>
            <person name="Woyke T."/>
        </authorList>
    </citation>
    <scope>NUCLEOTIDE SEQUENCE</scope>
    <source>
        <strain evidence="1">GVMAG-M-3300021963-12</strain>
    </source>
</reference>
<organism evidence="1">
    <name type="scientific">viral metagenome</name>
    <dbReference type="NCBI Taxonomy" id="1070528"/>
    <lineage>
        <taxon>unclassified sequences</taxon>
        <taxon>metagenomes</taxon>
        <taxon>organismal metagenomes</taxon>
    </lineage>
</organism>
<dbReference type="EMBL" id="MN739481">
    <property type="protein sequence ID" value="QHT07444.1"/>
    <property type="molecule type" value="Genomic_DNA"/>
</dbReference>
<protein>
    <submittedName>
        <fullName evidence="1">Uncharacterized protein</fullName>
    </submittedName>
</protein>
<accession>A0A6C0CUL7</accession>
<proteinExistence type="predicted"/>
<evidence type="ECO:0000313" key="1">
    <source>
        <dbReference type="EMBL" id="QHT07444.1"/>
    </source>
</evidence>
<dbReference type="AlphaFoldDB" id="A0A6C0CUL7"/>
<name>A0A6C0CUL7_9ZZZZ</name>